<dbReference type="GO" id="GO:0005198">
    <property type="term" value="F:structural molecule activity"/>
    <property type="evidence" value="ECO:0007669"/>
    <property type="project" value="UniProtKB-UniRule"/>
</dbReference>
<dbReference type="InterPro" id="IPR046358">
    <property type="entry name" value="Flagellin_C"/>
</dbReference>
<comment type="caution">
    <text evidence="9">The sequence shown here is derived from an EMBL/GenBank/DDBJ whole genome shotgun (WGS) entry which is preliminary data.</text>
</comment>
<dbReference type="AlphaFoldDB" id="A0A5C4RJM9"/>
<dbReference type="NCBIfam" id="NF005294">
    <property type="entry name" value="PRK06819.1"/>
    <property type="match status" value="1"/>
</dbReference>
<comment type="function">
    <text evidence="1 5">Flagellin is the subunit protein which polymerizes to form the filaments of bacterial flagella.</text>
</comment>
<dbReference type="InterPro" id="IPR001029">
    <property type="entry name" value="Flagellin_N"/>
</dbReference>
<evidence type="ECO:0000256" key="4">
    <source>
        <dbReference type="ARBA" id="ARBA00023143"/>
    </source>
</evidence>
<dbReference type="SUPFAM" id="SSF64518">
    <property type="entry name" value="Phase 1 flagellin"/>
    <property type="match status" value="1"/>
</dbReference>
<dbReference type="EMBL" id="SBIJ01000010">
    <property type="protein sequence ID" value="TNH43994.1"/>
    <property type="molecule type" value="Genomic_DNA"/>
</dbReference>
<keyword evidence="9" id="KW-0966">Cell projection</keyword>
<sequence length="355" mass="38127">MAQVINTNSLSLLTQNNLTKSQGTLGNAIERLSSGLRINSAKDDAAGQAIANRFTSNVRGLTQAARNANDGISIAQTTEGALNEINTNLQRIRELAVQAKNETNSESDTKSIQEEVTERLKEIDRISKQTQFNGVHVLSEKNEMTIQVGANDNEVIKINLEKIDSNILGLGKFTVSAAVPRGEAVEQVDNGAGAKKKIDYSADVKVKDLKSVEVYKAVKDDGSVDPDNYVVKGTDADGKVKYFDAKIDKTSGKLTAGNEVTAKASEKPLDTLDNALAKVDSLRSSLGAIQNRLESTVNNLNNTVNNLSAARSRIEDADYATEVSNMSRGQILQQAGTAVLAQANQIPNNVLSLLR</sequence>
<comment type="similarity">
    <text evidence="2 5">Belongs to the bacterial flagellin family.</text>
</comment>
<dbReference type="PRINTS" id="PR00207">
    <property type="entry name" value="FLAGELLIN"/>
</dbReference>
<dbReference type="GO" id="GO:0009288">
    <property type="term" value="C:bacterial-type flagellum"/>
    <property type="evidence" value="ECO:0007669"/>
    <property type="project" value="UniProtKB-SubCell"/>
</dbReference>
<dbReference type="InterPro" id="IPR042187">
    <property type="entry name" value="Flagellin_C_sub2"/>
</dbReference>
<dbReference type="Gene3D" id="6.10.10.10">
    <property type="entry name" value="Flagellar export chaperone, C-terminal domain"/>
    <property type="match status" value="1"/>
</dbReference>
<feature type="coiled-coil region" evidence="6">
    <location>
        <begin position="290"/>
        <end position="317"/>
    </location>
</feature>
<dbReference type="PANTHER" id="PTHR42792:SF2">
    <property type="entry name" value="FLAGELLIN"/>
    <property type="match status" value="1"/>
</dbReference>
<dbReference type="Pfam" id="PF00700">
    <property type="entry name" value="Flagellin_C"/>
    <property type="match status" value="1"/>
</dbReference>
<feature type="domain" description="Flagellin C-terminal" evidence="8">
    <location>
        <begin position="269"/>
        <end position="354"/>
    </location>
</feature>
<dbReference type="Pfam" id="PF00669">
    <property type="entry name" value="Flagellin_N"/>
    <property type="match status" value="1"/>
</dbReference>
<reference evidence="9 10" key="1">
    <citation type="submission" date="2019-01" db="EMBL/GenBank/DDBJ databases">
        <title>Draft genome assembly of Photorhabdus luminescens subsp. sonorensis Caborca.</title>
        <authorList>
            <person name="Duong D.A."/>
            <person name="Espinosa-Artiles P."/>
            <person name="Orozco R.A."/>
            <person name="Molnar I."/>
            <person name="Stock P."/>
        </authorList>
    </citation>
    <scope>NUCLEOTIDE SEQUENCE [LARGE SCALE GENOMIC DNA]</scope>
    <source>
        <strain evidence="9 10">Caborca</strain>
    </source>
</reference>
<dbReference type="Gene3D" id="2.30.220.10">
    <property type="entry name" value="f41 fragment of flagellin, C-terminal domain"/>
    <property type="match status" value="1"/>
</dbReference>
<organism evidence="9 10">
    <name type="scientific">Photorhabdus luminescens subsp. sonorensis</name>
    <dbReference type="NCBI Taxonomy" id="1173677"/>
    <lineage>
        <taxon>Bacteria</taxon>
        <taxon>Pseudomonadati</taxon>
        <taxon>Pseudomonadota</taxon>
        <taxon>Gammaproteobacteria</taxon>
        <taxon>Enterobacterales</taxon>
        <taxon>Morganellaceae</taxon>
        <taxon>Photorhabdus</taxon>
    </lineage>
</organism>
<dbReference type="Gene3D" id="1.20.1330.10">
    <property type="entry name" value="f41 fragment of flagellin, N-terminal domain"/>
    <property type="match status" value="1"/>
</dbReference>
<evidence type="ECO:0000313" key="9">
    <source>
        <dbReference type="EMBL" id="TNH43994.1"/>
    </source>
</evidence>
<evidence type="ECO:0000259" key="8">
    <source>
        <dbReference type="Pfam" id="PF00700"/>
    </source>
</evidence>
<dbReference type="Proteomes" id="UP000307592">
    <property type="component" value="Unassembled WGS sequence"/>
</dbReference>
<evidence type="ECO:0000256" key="2">
    <source>
        <dbReference type="ARBA" id="ARBA00005709"/>
    </source>
</evidence>
<gene>
    <name evidence="9" type="ORF">EP164_08350</name>
</gene>
<keyword evidence="3 5" id="KW-0964">Secreted</keyword>
<feature type="domain" description="Flagellin N-terminal" evidence="7">
    <location>
        <begin position="5"/>
        <end position="142"/>
    </location>
</feature>
<dbReference type="Gene3D" id="6.10.280.190">
    <property type="match status" value="1"/>
</dbReference>
<evidence type="ECO:0000256" key="6">
    <source>
        <dbReference type="SAM" id="Coils"/>
    </source>
</evidence>
<evidence type="ECO:0000313" key="10">
    <source>
        <dbReference type="Proteomes" id="UP000307592"/>
    </source>
</evidence>
<accession>A0A5C4RJM9</accession>
<dbReference type="Gene3D" id="2.170.280.10">
    <property type="entry name" value="f41 fragment of flagellin, middle domain"/>
    <property type="match status" value="1"/>
</dbReference>
<protein>
    <recommendedName>
        <fullName evidence="5">Flagellin</fullName>
    </recommendedName>
</protein>
<keyword evidence="9" id="KW-0282">Flagellum</keyword>
<dbReference type="PANTHER" id="PTHR42792">
    <property type="entry name" value="FLAGELLIN"/>
    <property type="match status" value="1"/>
</dbReference>
<keyword evidence="6" id="KW-0175">Coiled coil</keyword>
<keyword evidence="4 5" id="KW-0975">Bacterial flagellum</keyword>
<evidence type="ECO:0000259" key="7">
    <source>
        <dbReference type="Pfam" id="PF00669"/>
    </source>
</evidence>
<evidence type="ECO:0000256" key="5">
    <source>
        <dbReference type="RuleBase" id="RU362073"/>
    </source>
</evidence>
<evidence type="ECO:0000256" key="1">
    <source>
        <dbReference type="ARBA" id="ARBA00002270"/>
    </source>
</evidence>
<comment type="subcellular location">
    <subcellularLocation>
        <location evidence="5">Secreted</location>
    </subcellularLocation>
    <subcellularLocation>
        <location evidence="5">Bacterial flagellum</location>
    </subcellularLocation>
</comment>
<dbReference type="InterPro" id="IPR001492">
    <property type="entry name" value="Flagellin"/>
</dbReference>
<dbReference type="RefSeq" id="WP_139655326.1">
    <property type="nucleotide sequence ID" value="NZ_CAWOQH010000002.1"/>
</dbReference>
<keyword evidence="9" id="KW-0969">Cilium</keyword>
<evidence type="ECO:0000256" key="3">
    <source>
        <dbReference type="ARBA" id="ARBA00022525"/>
    </source>
</evidence>
<dbReference type="GO" id="GO:0005576">
    <property type="term" value="C:extracellular region"/>
    <property type="evidence" value="ECO:0007669"/>
    <property type="project" value="UniProtKB-SubCell"/>
</dbReference>
<proteinExistence type="inferred from homology"/>
<name>A0A5C4RJM9_PHOLU</name>